<evidence type="ECO:0000256" key="2">
    <source>
        <dbReference type="SAM" id="MobiDB-lite"/>
    </source>
</evidence>
<protein>
    <submittedName>
        <fullName evidence="3">Uncharacterized protein</fullName>
    </submittedName>
</protein>
<accession>A0A6J7X3U4</accession>
<reference evidence="3" key="1">
    <citation type="submission" date="2020-05" db="EMBL/GenBank/DDBJ databases">
        <authorList>
            <person name="Chiriac C."/>
            <person name="Salcher M."/>
            <person name="Ghai R."/>
            <person name="Kavagutti S V."/>
        </authorList>
    </citation>
    <scope>NUCLEOTIDE SEQUENCE</scope>
</reference>
<feature type="region of interest" description="Disordered" evidence="2">
    <location>
        <begin position="1"/>
        <end position="46"/>
    </location>
</feature>
<evidence type="ECO:0000313" key="3">
    <source>
        <dbReference type="EMBL" id="CAB5223739.1"/>
    </source>
</evidence>
<gene>
    <name evidence="3" type="ORF">UFOVP390_7</name>
</gene>
<proteinExistence type="predicted"/>
<organism evidence="3">
    <name type="scientific">uncultured Caudovirales phage</name>
    <dbReference type="NCBI Taxonomy" id="2100421"/>
    <lineage>
        <taxon>Viruses</taxon>
        <taxon>Duplodnaviria</taxon>
        <taxon>Heunggongvirae</taxon>
        <taxon>Uroviricota</taxon>
        <taxon>Caudoviricetes</taxon>
        <taxon>Peduoviridae</taxon>
        <taxon>Maltschvirus</taxon>
        <taxon>Maltschvirus maltsch</taxon>
    </lineage>
</organism>
<feature type="compositionally biased region" description="Polar residues" evidence="2">
    <location>
        <begin position="29"/>
        <end position="42"/>
    </location>
</feature>
<dbReference type="EMBL" id="LR798323">
    <property type="protein sequence ID" value="CAB5223739.1"/>
    <property type="molecule type" value="Genomic_DNA"/>
</dbReference>
<feature type="coiled-coil region" evidence="1">
    <location>
        <begin position="200"/>
        <end position="255"/>
    </location>
</feature>
<evidence type="ECO:0000256" key="1">
    <source>
        <dbReference type="SAM" id="Coils"/>
    </source>
</evidence>
<sequence length="289" mass="32120">MAENNVNNGGAPATSGEAPTHTVTVDHGTPSSDGQTPNSVKGSNHERLAAAFAQATGGQKLTNEPMTVEKLSEVQGLPEGDFKGIDYNKTINELPDDAKKILANLRSDYTRKTQELSSKQKELESQRQALLESDAYRAIQAKATEAPVDADPWDPQAFNQRIEQEVAKRLADVLKPMQNEWESQQRRQKLDKFKAENPDIETYKTEIVEVLKTNDNLNLEQAYYLVKGKTQTQKLRQAEQELVAYKTAAKDYGLKVSIGSVNSGPLKPPSSVKRDAYSVYRWLQANQKA</sequence>
<name>A0A6J7X3U4_9CAUD</name>
<keyword evidence="1" id="KW-0175">Coiled coil</keyword>
<feature type="coiled-coil region" evidence="1">
    <location>
        <begin position="102"/>
        <end position="133"/>
    </location>
</feature>